<sequence>MKKNIDKNELKKRLTDLQWKVTQENGTERPYNNEFDNHFEEGIYIDIVDGTPLFISKDKYNSGCGWPAFTKPIDPFVIEEKMDFTSGMTRVEIRSKNADSHLGHVFNDGPRDKGGLRFCINSASLKFIKKEDLEKEGYSTYLKLFK</sequence>
<dbReference type="GO" id="GO:0030091">
    <property type="term" value="P:protein repair"/>
    <property type="evidence" value="ECO:0007669"/>
    <property type="project" value="InterPro"/>
</dbReference>
<evidence type="ECO:0000313" key="5">
    <source>
        <dbReference type="EMBL" id="AAT27718.1"/>
    </source>
</evidence>
<dbReference type="KEGG" id="mmo:MMOB2320"/>
<dbReference type="Pfam" id="PF01641">
    <property type="entry name" value="SelR"/>
    <property type="match status" value="1"/>
</dbReference>
<evidence type="ECO:0000256" key="2">
    <source>
        <dbReference type="ARBA" id="ARBA00048488"/>
    </source>
</evidence>
<dbReference type="InterPro" id="IPR011057">
    <property type="entry name" value="Mss4-like_sf"/>
</dbReference>
<feature type="domain" description="MsrB" evidence="4">
    <location>
        <begin position="7"/>
        <end position="130"/>
    </location>
</feature>
<keyword evidence="1 3" id="KW-0560">Oxidoreductase</keyword>
<dbReference type="HAMAP" id="MF_01400">
    <property type="entry name" value="MsrB"/>
    <property type="match status" value="1"/>
</dbReference>
<evidence type="ECO:0000259" key="4">
    <source>
        <dbReference type="PROSITE" id="PS51790"/>
    </source>
</evidence>
<dbReference type="PANTHER" id="PTHR10173:SF59">
    <property type="entry name" value="PEPTIDE METHIONINE SULFOXIDE REDUCTASE MSRA_MSRB"/>
    <property type="match status" value="1"/>
</dbReference>
<name>Q6KI58_MYCM1</name>
<dbReference type="OrthoDB" id="4174719at2"/>
<dbReference type="SUPFAM" id="SSF51316">
    <property type="entry name" value="Mss4-like"/>
    <property type="match status" value="1"/>
</dbReference>
<keyword evidence="6" id="KW-1185">Reference proteome</keyword>
<dbReference type="InterPro" id="IPR028427">
    <property type="entry name" value="Met_Sox_Rdtase_MsrB"/>
</dbReference>
<comment type="caution">
    <text evidence="3">Lacks conserved residue(s) required for the propagation of feature annotation.</text>
</comment>
<accession>Q6KI58</accession>
<dbReference type="HOGENOM" id="CLU_031040_8_5_14"/>
<evidence type="ECO:0000256" key="3">
    <source>
        <dbReference type="HAMAP-Rule" id="MF_01400"/>
    </source>
</evidence>
<dbReference type="AlphaFoldDB" id="Q6KI58"/>
<dbReference type="NCBIfam" id="TIGR00357">
    <property type="entry name" value="peptide-methionine (R)-S-oxide reductase MsrB"/>
    <property type="match status" value="1"/>
</dbReference>
<dbReference type="EC" id="1.8.4.12" evidence="3"/>
<feature type="active site" description="Nucleophile" evidence="3">
    <location>
        <position position="119"/>
    </location>
</feature>
<organism evidence="5 6">
    <name type="scientific">Mycoplasma mobile (strain ATCC 43663 / 163K / NCTC 11711)</name>
    <name type="common">Mesomycoplasma mobile</name>
    <dbReference type="NCBI Taxonomy" id="267748"/>
    <lineage>
        <taxon>Bacteria</taxon>
        <taxon>Bacillati</taxon>
        <taxon>Mycoplasmatota</taxon>
        <taxon>Mycoplasmoidales</taxon>
        <taxon>Metamycoplasmataceae</taxon>
        <taxon>Mesomycoplasma</taxon>
    </lineage>
</organism>
<dbReference type="eggNOG" id="COG0229">
    <property type="taxonomic scope" value="Bacteria"/>
</dbReference>
<evidence type="ECO:0000256" key="1">
    <source>
        <dbReference type="ARBA" id="ARBA00023002"/>
    </source>
</evidence>
<dbReference type="InterPro" id="IPR002579">
    <property type="entry name" value="Met_Sox_Rdtase_MsrB_dom"/>
</dbReference>
<dbReference type="PANTHER" id="PTHR10173">
    <property type="entry name" value="METHIONINE SULFOXIDE REDUCTASE"/>
    <property type="match status" value="1"/>
</dbReference>
<gene>
    <name evidence="5" type="primary">pmsR</name>
    <name evidence="3" type="synonym">msrB</name>
    <name evidence="5" type="ordered locus">MMOB2320</name>
</gene>
<evidence type="ECO:0000313" key="6">
    <source>
        <dbReference type="Proteomes" id="UP000009072"/>
    </source>
</evidence>
<dbReference type="RefSeq" id="WP_011264752.1">
    <property type="nucleotide sequence ID" value="NC_006908.1"/>
</dbReference>
<dbReference type="GO" id="GO:0033743">
    <property type="term" value="F:peptide-methionine (R)-S-oxide reductase activity"/>
    <property type="evidence" value="ECO:0007669"/>
    <property type="project" value="UniProtKB-UniRule"/>
</dbReference>
<dbReference type="STRING" id="267748.MMOB2320"/>
<dbReference type="FunFam" id="2.170.150.20:FF:000003">
    <property type="entry name" value="Peptide methionine sulfoxide reductase MsrB"/>
    <property type="match status" value="1"/>
</dbReference>
<dbReference type="GO" id="GO:0006979">
    <property type="term" value="P:response to oxidative stress"/>
    <property type="evidence" value="ECO:0007669"/>
    <property type="project" value="InterPro"/>
</dbReference>
<proteinExistence type="inferred from homology"/>
<comment type="similarity">
    <text evidence="3">Belongs to the MsrB Met sulfoxide reductase family.</text>
</comment>
<protein>
    <recommendedName>
        <fullName evidence="3">Peptide methionine sulfoxide reductase MsrB</fullName>
        <ecNumber evidence="3">1.8.4.12</ecNumber>
    </recommendedName>
    <alternativeName>
        <fullName evidence="3">Peptide-methionine (R)-S-oxide reductase</fullName>
    </alternativeName>
</protein>
<dbReference type="EMBL" id="AE017308">
    <property type="protein sequence ID" value="AAT27718.1"/>
    <property type="molecule type" value="Genomic_DNA"/>
</dbReference>
<reference evidence="5 6" key="1">
    <citation type="journal article" date="2004" name="Genome Res.">
        <title>The complete genome and proteome of Mycoplasma mobile.</title>
        <authorList>
            <person name="Jaffe J.D."/>
            <person name="Stange-Thomann N."/>
            <person name="Smith C."/>
            <person name="DeCaprio D."/>
            <person name="Fisher S."/>
            <person name="Butler J."/>
            <person name="Calvo S."/>
            <person name="Elkins T."/>
            <person name="FitzGerald M.G."/>
            <person name="Hafez N."/>
            <person name="Kodira C.D."/>
            <person name="Major J."/>
            <person name="Wang S."/>
            <person name="Wilkinson J."/>
            <person name="Nicol R."/>
            <person name="Nusbaum C."/>
            <person name="Birren B."/>
            <person name="Berg H.C."/>
            <person name="Church G.M."/>
        </authorList>
    </citation>
    <scope>NUCLEOTIDE SEQUENCE [LARGE SCALE GENOMIC DNA]</scope>
    <source>
        <strain evidence="6">ATCC 43663 / 163K / NCTC 11711</strain>
    </source>
</reference>
<dbReference type="PROSITE" id="PS51790">
    <property type="entry name" value="MSRB"/>
    <property type="match status" value="1"/>
</dbReference>
<dbReference type="Proteomes" id="UP000009072">
    <property type="component" value="Chromosome"/>
</dbReference>
<dbReference type="GO" id="GO:0005737">
    <property type="term" value="C:cytoplasm"/>
    <property type="evidence" value="ECO:0007669"/>
    <property type="project" value="TreeGrafter"/>
</dbReference>
<dbReference type="Gene3D" id="2.170.150.20">
    <property type="entry name" value="Peptide methionine sulfoxide reductase"/>
    <property type="match status" value="1"/>
</dbReference>
<comment type="catalytic activity">
    <reaction evidence="2 3">
        <text>L-methionyl-[protein] + [thioredoxin]-disulfide + H2O = L-methionyl-(R)-S-oxide-[protein] + [thioredoxin]-dithiol</text>
        <dbReference type="Rhea" id="RHEA:24164"/>
        <dbReference type="Rhea" id="RHEA-COMP:10698"/>
        <dbReference type="Rhea" id="RHEA-COMP:10700"/>
        <dbReference type="Rhea" id="RHEA-COMP:12313"/>
        <dbReference type="Rhea" id="RHEA-COMP:12314"/>
        <dbReference type="ChEBI" id="CHEBI:15377"/>
        <dbReference type="ChEBI" id="CHEBI:16044"/>
        <dbReference type="ChEBI" id="CHEBI:29950"/>
        <dbReference type="ChEBI" id="CHEBI:45764"/>
        <dbReference type="ChEBI" id="CHEBI:50058"/>
        <dbReference type="EC" id="1.8.4.12"/>
    </reaction>
</comment>